<evidence type="ECO:0000259" key="2">
    <source>
        <dbReference type="PROSITE" id="PS50222"/>
    </source>
</evidence>
<dbReference type="Gene3D" id="1.10.238.10">
    <property type="entry name" value="EF-hand"/>
    <property type="match status" value="1"/>
</dbReference>
<dbReference type="InterPro" id="IPR002048">
    <property type="entry name" value="EF_hand_dom"/>
</dbReference>
<dbReference type="Proteomes" id="UP000291343">
    <property type="component" value="Unassembled WGS sequence"/>
</dbReference>
<reference evidence="3 4" key="1">
    <citation type="journal article" date="2017" name="Gigascience">
        <title>Genome sequence of the small brown planthopper, Laodelphax striatellus.</title>
        <authorList>
            <person name="Zhu J."/>
            <person name="Jiang F."/>
            <person name="Wang X."/>
            <person name="Yang P."/>
            <person name="Bao Y."/>
            <person name="Zhao W."/>
            <person name="Wang W."/>
            <person name="Lu H."/>
            <person name="Wang Q."/>
            <person name="Cui N."/>
            <person name="Li J."/>
            <person name="Chen X."/>
            <person name="Luo L."/>
            <person name="Yu J."/>
            <person name="Kang L."/>
            <person name="Cui F."/>
        </authorList>
    </citation>
    <scope>NUCLEOTIDE SEQUENCE [LARGE SCALE GENOMIC DNA]</scope>
    <source>
        <strain evidence="3">Lst14</strain>
    </source>
</reference>
<name>A0A482XBG2_LAOST</name>
<dbReference type="AlphaFoldDB" id="A0A482XBG2"/>
<dbReference type="SMART" id="SM00054">
    <property type="entry name" value="EFh"/>
    <property type="match status" value="2"/>
</dbReference>
<dbReference type="STRING" id="195883.A0A482XBG2"/>
<dbReference type="PROSITE" id="PS50222">
    <property type="entry name" value="EF_HAND_2"/>
    <property type="match status" value="2"/>
</dbReference>
<feature type="domain" description="EF-hand" evidence="2">
    <location>
        <begin position="93"/>
        <end position="128"/>
    </location>
</feature>
<proteinExistence type="predicted"/>
<protein>
    <recommendedName>
        <fullName evidence="2">EF-hand domain-containing protein</fullName>
    </recommendedName>
</protein>
<feature type="domain" description="EF-hand" evidence="2">
    <location>
        <begin position="129"/>
        <end position="164"/>
    </location>
</feature>
<dbReference type="SUPFAM" id="SSF47473">
    <property type="entry name" value="EF-hand"/>
    <property type="match status" value="1"/>
</dbReference>
<evidence type="ECO:0000313" key="3">
    <source>
        <dbReference type="EMBL" id="RZF42641.1"/>
    </source>
</evidence>
<gene>
    <name evidence="3" type="ORF">LSTR_LSTR001436</name>
</gene>
<dbReference type="InParanoid" id="A0A482XBG2"/>
<evidence type="ECO:0000313" key="4">
    <source>
        <dbReference type="Proteomes" id="UP000291343"/>
    </source>
</evidence>
<dbReference type="OrthoDB" id="343296at2759"/>
<dbReference type="PROSITE" id="PS00018">
    <property type="entry name" value="EF_HAND_1"/>
    <property type="match status" value="1"/>
</dbReference>
<dbReference type="InterPro" id="IPR018247">
    <property type="entry name" value="EF_Hand_1_Ca_BS"/>
</dbReference>
<sequence>MGNYSSKVFKRLFDYPIKEKPICFVRQEDYSSTGEPVETGDDDKEAMTQYDNLCNAFFSRLLVERRQSKLLREKDYETAIKSLLETFPGWNEMTMTHLQGIFHLFDKKHSGLIDFKEFCSLVESFGDDSTKDARRVAFEQTDSDMDGQINYNEFLSVIYNYDPPDEEGNIQGLALKCRTIAEDINFVSKLTVGEQIEYGLF</sequence>
<dbReference type="InterPro" id="IPR011992">
    <property type="entry name" value="EF-hand-dom_pair"/>
</dbReference>
<dbReference type="GO" id="GO:0005509">
    <property type="term" value="F:calcium ion binding"/>
    <property type="evidence" value="ECO:0007669"/>
    <property type="project" value="InterPro"/>
</dbReference>
<dbReference type="Pfam" id="PF13499">
    <property type="entry name" value="EF-hand_7"/>
    <property type="match status" value="1"/>
</dbReference>
<dbReference type="CDD" id="cd00051">
    <property type="entry name" value="EFh"/>
    <property type="match status" value="1"/>
</dbReference>
<keyword evidence="4" id="KW-1185">Reference proteome</keyword>
<keyword evidence="1" id="KW-0106">Calcium</keyword>
<organism evidence="3 4">
    <name type="scientific">Laodelphax striatellus</name>
    <name type="common">Small brown planthopper</name>
    <name type="synonym">Delphax striatella</name>
    <dbReference type="NCBI Taxonomy" id="195883"/>
    <lineage>
        <taxon>Eukaryota</taxon>
        <taxon>Metazoa</taxon>
        <taxon>Ecdysozoa</taxon>
        <taxon>Arthropoda</taxon>
        <taxon>Hexapoda</taxon>
        <taxon>Insecta</taxon>
        <taxon>Pterygota</taxon>
        <taxon>Neoptera</taxon>
        <taxon>Paraneoptera</taxon>
        <taxon>Hemiptera</taxon>
        <taxon>Auchenorrhyncha</taxon>
        <taxon>Fulgoroidea</taxon>
        <taxon>Delphacidae</taxon>
        <taxon>Criomorphinae</taxon>
        <taxon>Laodelphax</taxon>
    </lineage>
</organism>
<accession>A0A482XBG2</accession>
<dbReference type="EMBL" id="QKKF02014716">
    <property type="protein sequence ID" value="RZF42641.1"/>
    <property type="molecule type" value="Genomic_DNA"/>
</dbReference>
<evidence type="ECO:0000256" key="1">
    <source>
        <dbReference type="ARBA" id="ARBA00022837"/>
    </source>
</evidence>
<comment type="caution">
    <text evidence="3">The sequence shown here is derived from an EMBL/GenBank/DDBJ whole genome shotgun (WGS) entry which is preliminary data.</text>
</comment>